<feature type="transmembrane region" description="Helical" evidence="1">
    <location>
        <begin position="73"/>
        <end position="92"/>
    </location>
</feature>
<keyword evidence="1" id="KW-0812">Transmembrane</keyword>
<name>A0AB38XMZ3_9ACTO</name>
<feature type="transmembrane region" description="Helical" evidence="1">
    <location>
        <begin position="98"/>
        <end position="116"/>
    </location>
</feature>
<feature type="transmembrane region" description="Helical" evidence="1">
    <location>
        <begin position="48"/>
        <end position="66"/>
    </location>
</feature>
<feature type="transmembrane region" description="Helical" evidence="1">
    <location>
        <begin position="25"/>
        <end position="42"/>
    </location>
</feature>
<organism evidence="2 3">
    <name type="scientific">Winkia neuii subsp. anitrata</name>
    <dbReference type="NCBI Taxonomy" id="29318"/>
    <lineage>
        <taxon>Bacteria</taxon>
        <taxon>Bacillati</taxon>
        <taxon>Actinomycetota</taxon>
        <taxon>Actinomycetes</taxon>
        <taxon>Actinomycetales</taxon>
        <taxon>Actinomycetaceae</taxon>
        <taxon>Winkia</taxon>
    </lineage>
</organism>
<keyword evidence="1" id="KW-0472">Membrane</keyword>
<feature type="transmembrane region" description="Helical" evidence="1">
    <location>
        <begin position="128"/>
        <end position="147"/>
    </location>
</feature>
<dbReference type="RefSeq" id="WP_271694508.1">
    <property type="nucleotide sequence ID" value="NZ_CP116394.1"/>
</dbReference>
<dbReference type="AlphaFoldDB" id="A0AB38XMZ3"/>
<dbReference type="KEGG" id="wne:PIG85_08720"/>
<sequence length="284" mass="29258">MRKQQKARTAGSTETWGKVLANRPAFYLTTAFAGLALIVGALCPFPVFAAIVGAMVAGFCIPWGRAAHAPARLVSSAVALIVSLVTLIVLMFTEDFSSVPACFSFALLATFIGEIARGVERTHMSISVACSATGAAIATAGASWVALGEDPLWQLMALPVGLVIIVASVGGFFRRGLKRLGVSLGAGVVVGLIAAVIIANSSALNATTKVFLPSLPATWSSPYLLFPIFGAVLSAGAFFVQGFVADFRALDKKPVPVSALIATGLMMPLAMSIPAYALARLAGA</sequence>
<evidence type="ECO:0000313" key="3">
    <source>
        <dbReference type="Proteomes" id="UP001211044"/>
    </source>
</evidence>
<dbReference type="EMBL" id="CP116394">
    <property type="protein sequence ID" value="WCE45720.1"/>
    <property type="molecule type" value="Genomic_DNA"/>
</dbReference>
<feature type="transmembrane region" description="Helical" evidence="1">
    <location>
        <begin position="223"/>
        <end position="245"/>
    </location>
</feature>
<keyword evidence="1" id="KW-1133">Transmembrane helix</keyword>
<gene>
    <name evidence="2" type="ORF">PIG85_08720</name>
</gene>
<dbReference type="Proteomes" id="UP001211044">
    <property type="component" value="Chromosome"/>
</dbReference>
<evidence type="ECO:0000313" key="2">
    <source>
        <dbReference type="EMBL" id="WCE45720.1"/>
    </source>
</evidence>
<feature type="transmembrane region" description="Helical" evidence="1">
    <location>
        <begin position="180"/>
        <end position="203"/>
    </location>
</feature>
<protein>
    <submittedName>
        <fullName evidence="2">Uncharacterized protein</fullName>
    </submittedName>
</protein>
<feature type="transmembrane region" description="Helical" evidence="1">
    <location>
        <begin position="257"/>
        <end position="279"/>
    </location>
</feature>
<evidence type="ECO:0000256" key="1">
    <source>
        <dbReference type="SAM" id="Phobius"/>
    </source>
</evidence>
<accession>A0AB38XMZ3</accession>
<proteinExistence type="predicted"/>
<reference evidence="2" key="1">
    <citation type="submission" date="2023-01" db="EMBL/GenBank/DDBJ databases">
        <title>Comparative Genomic Analysis of the Clinically-Derived Winkia Strain NY0527 Provides Evidence into the Taxonomic Reassignment of Winkia neuii and Characterizes Their Virulence Traits.</title>
        <authorList>
            <person name="Cai X."/>
            <person name="Peng Y."/>
            <person name="Li M."/>
            <person name="Qiu Y."/>
            <person name="Wang Y."/>
            <person name="Xu L."/>
            <person name="Hou Q."/>
        </authorList>
    </citation>
    <scope>NUCLEOTIDE SEQUENCE</scope>
    <source>
        <strain evidence="2">NY0527</strain>
    </source>
</reference>
<feature type="transmembrane region" description="Helical" evidence="1">
    <location>
        <begin position="153"/>
        <end position="173"/>
    </location>
</feature>